<organism evidence="1 2">
    <name type="scientific">Desulfosudis oleivorans (strain DSM 6200 / JCM 39069 / Hxd3)</name>
    <name type="common">Desulfococcus oleovorans</name>
    <dbReference type="NCBI Taxonomy" id="96561"/>
    <lineage>
        <taxon>Bacteria</taxon>
        <taxon>Pseudomonadati</taxon>
        <taxon>Thermodesulfobacteriota</taxon>
        <taxon>Desulfobacteria</taxon>
        <taxon>Desulfobacterales</taxon>
        <taxon>Desulfosudaceae</taxon>
        <taxon>Desulfosudis</taxon>
    </lineage>
</organism>
<dbReference type="KEGG" id="dol:Dole_0530"/>
<sequence>MNLIPASHILTFCSAMVDSGPPFRLLRNIDNELPDRLSSGKDIDILVRWQDSEKLEKWMPQAGFHRTPHPFQNEKFLYGVHPFRFYRNNNAPFIIDCHFELACRSLNKGEWIPLDQTIQSQAWTSCGYHLVDGLHIPGLNPVCEWIHLLTRCVFDKRRFEKGYIRRIDHLMARLNETEMLEISRLVFFKFSMSLLALLQTGRYTEIIREHLHFTDY</sequence>
<dbReference type="EMBL" id="CP000859">
    <property type="protein sequence ID" value="ABW66340.1"/>
    <property type="molecule type" value="Genomic_DNA"/>
</dbReference>
<reference evidence="1 2" key="1">
    <citation type="submission" date="2007-10" db="EMBL/GenBank/DDBJ databases">
        <title>Complete sequence of Desulfococcus oleovorans Hxd3.</title>
        <authorList>
            <consortium name="US DOE Joint Genome Institute"/>
            <person name="Copeland A."/>
            <person name="Lucas S."/>
            <person name="Lapidus A."/>
            <person name="Barry K."/>
            <person name="Glavina del Rio T."/>
            <person name="Dalin E."/>
            <person name="Tice H."/>
            <person name="Pitluck S."/>
            <person name="Kiss H."/>
            <person name="Brettin T."/>
            <person name="Bruce D."/>
            <person name="Detter J.C."/>
            <person name="Han C."/>
            <person name="Schmutz J."/>
            <person name="Larimer F."/>
            <person name="Land M."/>
            <person name="Hauser L."/>
            <person name="Kyrpides N."/>
            <person name="Kim E."/>
            <person name="Wawrik B."/>
            <person name="Richardson P."/>
        </authorList>
    </citation>
    <scope>NUCLEOTIDE SEQUENCE [LARGE SCALE GENOMIC DNA]</scope>
    <source>
        <strain evidence="2">DSM 6200 / JCM 39069 / Hxd3</strain>
    </source>
</reference>
<dbReference type="AlphaFoldDB" id="A8ZU28"/>
<dbReference type="Proteomes" id="UP000008561">
    <property type="component" value="Chromosome"/>
</dbReference>
<dbReference type="HOGENOM" id="CLU_1276493_0_0_7"/>
<dbReference type="OrthoDB" id="2087871at2"/>
<gene>
    <name evidence="1" type="ordered locus">Dole_0530</name>
</gene>
<dbReference type="eggNOG" id="ENOG5032Y3N">
    <property type="taxonomic scope" value="Bacteria"/>
</dbReference>
<dbReference type="RefSeq" id="WP_012173959.1">
    <property type="nucleotide sequence ID" value="NC_009943.1"/>
</dbReference>
<name>A8ZU28_DESOH</name>
<accession>A8ZU28</accession>
<evidence type="ECO:0000313" key="2">
    <source>
        <dbReference type="Proteomes" id="UP000008561"/>
    </source>
</evidence>
<keyword evidence="2" id="KW-1185">Reference proteome</keyword>
<dbReference type="STRING" id="96561.Dole_0530"/>
<protein>
    <submittedName>
        <fullName evidence="1">Uncharacterized protein</fullName>
    </submittedName>
</protein>
<evidence type="ECO:0000313" key="1">
    <source>
        <dbReference type="EMBL" id="ABW66340.1"/>
    </source>
</evidence>
<proteinExistence type="predicted"/>